<dbReference type="Pfam" id="PF00443">
    <property type="entry name" value="UCH"/>
    <property type="match status" value="1"/>
</dbReference>
<feature type="compositionally biased region" description="Polar residues" evidence="1">
    <location>
        <begin position="857"/>
        <end position="877"/>
    </location>
</feature>
<dbReference type="Gene3D" id="3.90.70.10">
    <property type="entry name" value="Cysteine proteinases"/>
    <property type="match status" value="1"/>
</dbReference>
<dbReference type="AlphaFoldDB" id="A0ABD3PMA9"/>
<feature type="compositionally biased region" description="Polar residues" evidence="1">
    <location>
        <begin position="707"/>
        <end position="720"/>
    </location>
</feature>
<evidence type="ECO:0000256" key="1">
    <source>
        <dbReference type="SAM" id="MobiDB-lite"/>
    </source>
</evidence>
<feature type="region of interest" description="Disordered" evidence="1">
    <location>
        <begin position="851"/>
        <end position="939"/>
    </location>
</feature>
<feature type="compositionally biased region" description="Low complexity" evidence="1">
    <location>
        <begin position="916"/>
        <end position="927"/>
    </location>
</feature>
<evidence type="ECO:0000313" key="4">
    <source>
        <dbReference type="Proteomes" id="UP001516023"/>
    </source>
</evidence>
<feature type="compositionally biased region" description="Basic and acidic residues" evidence="1">
    <location>
        <begin position="634"/>
        <end position="652"/>
    </location>
</feature>
<gene>
    <name evidence="3" type="ORF">HJC23_002656</name>
</gene>
<feature type="region of interest" description="Disordered" evidence="1">
    <location>
        <begin position="419"/>
        <end position="440"/>
    </location>
</feature>
<dbReference type="SUPFAM" id="SSF54001">
    <property type="entry name" value="Cysteine proteinases"/>
    <property type="match status" value="1"/>
</dbReference>
<feature type="compositionally biased region" description="Basic and acidic residues" evidence="1">
    <location>
        <begin position="929"/>
        <end position="939"/>
    </location>
</feature>
<feature type="compositionally biased region" description="Basic and acidic residues" evidence="1">
    <location>
        <begin position="147"/>
        <end position="156"/>
    </location>
</feature>
<accession>A0ABD3PMA9</accession>
<organism evidence="3 4">
    <name type="scientific">Cyclotella cryptica</name>
    <dbReference type="NCBI Taxonomy" id="29204"/>
    <lineage>
        <taxon>Eukaryota</taxon>
        <taxon>Sar</taxon>
        <taxon>Stramenopiles</taxon>
        <taxon>Ochrophyta</taxon>
        <taxon>Bacillariophyta</taxon>
        <taxon>Coscinodiscophyceae</taxon>
        <taxon>Thalassiosirophycidae</taxon>
        <taxon>Stephanodiscales</taxon>
        <taxon>Stephanodiscaceae</taxon>
        <taxon>Cyclotella</taxon>
    </lineage>
</organism>
<keyword evidence="4" id="KW-1185">Reference proteome</keyword>
<reference evidence="3 4" key="1">
    <citation type="journal article" date="2020" name="G3 (Bethesda)">
        <title>Improved Reference Genome for Cyclotella cryptica CCMP332, a Model for Cell Wall Morphogenesis, Salinity Adaptation, and Lipid Production in Diatoms (Bacillariophyta).</title>
        <authorList>
            <person name="Roberts W.R."/>
            <person name="Downey K.M."/>
            <person name="Ruck E.C."/>
            <person name="Traller J.C."/>
            <person name="Alverson A.J."/>
        </authorList>
    </citation>
    <scope>NUCLEOTIDE SEQUENCE [LARGE SCALE GENOMIC DNA]</scope>
    <source>
        <strain evidence="3 4">CCMP332</strain>
    </source>
</reference>
<comment type="caution">
    <text evidence="3">The sequence shown here is derived from an EMBL/GenBank/DDBJ whole genome shotgun (WGS) entry which is preliminary data.</text>
</comment>
<name>A0ABD3PMA9_9STRA</name>
<feature type="region of interest" description="Disordered" evidence="1">
    <location>
        <begin position="581"/>
        <end position="600"/>
    </location>
</feature>
<feature type="compositionally biased region" description="Basic and acidic residues" evidence="1">
    <location>
        <begin position="188"/>
        <end position="202"/>
    </location>
</feature>
<feature type="compositionally biased region" description="Polar residues" evidence="1">
    <location>
        <begin position="590"/>
        <end position="600"/>
    </location>
</feature>
<feature type="compositionally biased region" description="Basic residues" evidence="1">
    <location>
        <begin position="693"/>
        <end position="706"/>
    </location>
</feature>
<feature type="compositionally biased region" description="Low complexity" evidence="1">
    <location>
        <begin position="752"/>
        <end position="786"/>
    </location>
</feature>
<proteinExistence type="predicted"/>
<feature type="compositionally biased region" description="Basic and acidic residues" evidence="1">
    <location>
        <begin position="419"/>
        <end position="436"/>
    </location>
</feature>
<feature type="compositionally biased region" description="Low complexity" evidence="1">
    <location>
        <begin position="878"/>
        <end position="906"/>
    </location>
</feature>
<feature type="region of interest" description="Disordered" evidence="1">
    <location>
        <begin position="751"/>
        <end position="833"/>
    </location>
</feature>
<dbReference type="CDD" id="cd02257">
    <property type="entry name" value="Peptidase_C19"/>
    <property type="match status" value="1"/>
</dbReference>
<feature type="compositionally biased region" description="Polar residues" evidence="1">
    <location>
        <begin position="224"/>
        <end position="243"/>
    </location>
</feature>
<dbReference type="InterPro" id="IPR038765">
    <property type="entry name" value="Papain-like_cys_pep_sf"/>
</dbReference>
<sequence>MALSAAFHPPSQKVTLLNGCGIASHTHIAVFLTPTDADGCGPDVDRMLALACERRSRSSSPQPVAASTALTAPHSATPLTQYQHCSSTIQTKDTMMRGITNTSQTACHTSSSLQLLYHCFPLLRRALLELASIASRERRRQQRRKAKECPKGEHGQTSEQDDNNEWDSELVYQLSWFFLLLAEGQRHNDDDSHDPSAIHDGNKSLGAHSNYSSPKILVRKQMKQPLTPTQKRAVQDFMKSSQRGRGDNGDEDWRKLVSAMREYNRATYDNVLGKVLGGDTMTLSKPDKGSLSRSAVDPTAFYQHLTTYTSSLSESHPIVMPIHPSMVGDASSVFRSLCHALEYSVNGEYERVRSQCEMMEVEQWNNDGRGVGGSEEKQLRRLERWRDALEKVAEAMKVEWKGALLSRIVGTCSINESADWKSKEQEAASKSSDKGRITTTTLRRTKKNGNIERPIPIPFPLPVIQQNSLSQQHSPPSENQRVETGRQYFPSLISSLYSVTIEPNPIRGYDWRGLMKRGEVLEEKLVQHIDGAAEQEILEDGALKHEKKHMHPEGSEGVQNNEKNKKKVHLDGLAVVQEAQEMRKSKDDNTSVASRSIGVQTDFSETEGDAILIPRGFIGQDNHHGNNGNAESTSKQKELETMDPADDAKIKQEPPPPSPPARDTKPPMRKHNNFVEKNALYAAAVAAINSSSTKRRGSRVSLRKNTARNTYASSPDTGSFSGIEVGGASNATTNISPMEVGPGLIVKNVNVSPSSSGSVESRLSSDTESVEESTVNSKVSSVNTHSSNDHDDGHDSSTHSSDIDTPSDIDELSLGSFTASEDDATKGIAEPTIPMLDDETNCIKSVVLSDHEDLSDRTNPIASVDINQSTRSSPSNVSETVDSDGSSTSTDDSSTSSSDTSSTDSSDTSEEESSSSDENLSNNLSESFTPEKDEPSDRIGNKQEWVTRKETRFCHPLPQNLIFHLKRFEYSNALGRVDNLAGELHIPNEFDLKPCCLDPSGQTIDNVELKDCCYRYSLNGAIVHVDPLEDEAEKVYGEALEGHYVTFINASASVHQETSGIIDKKWYEIDDDKVRPVDEHVSNILGEDNKQSMSDKQLALQILSGCDFMTSKAGSCSGVERNDVKERERRYATLVVYSRSCDCFRSRM</sequence>
<feature type="region of interest" description="Disordered" evidence="1">
    <location>
        <begin position="616"/>
        <end position="670"/>
    </location>
</feature>
<feature type="region of interest" description="Disordered" evidence="1">
    <location>
        <begin position="138"/>
        <end position="164"/>
    </location>
</feature>
<protein>
    <recommendedName>
        <fullName evidence="2">Peptidase C19 ubiquitin carboxyl-terminal hydrolase domain-containing protein</fullName>
    </recommendedName>
</protein>
<feature type="region of interest" description="Disordered" evidence="1">
    <location>
        <begin position="689"/>
        <end position="721"/>
    </location>
</feature>
<feature type="domain" description="Peptidase C19 ubiquitin carboxyl-terminal hydrolase" evidence="2">
    <location>
        <begin position="98"/>
        <end position="1080"/>
    </location>
</feature>
<dbReference type="Proteomes" id="UP001516023">
    <property type="component" value="Unassembled WGS sequence"/>
</dbReference>
<evidence type="ECO:0000259" key="2">
    <source>
        <dbReference type="Pfam" id="PF00443"/>
    </source>
</evidence>
<dbReference type="InterPro" id="IPR001394">
    <property type="entry name" value="Peptidase_C19_UCH"/>
</dbReference>
<dbReference type="EMBL" id="JABMIG020000150">
    <property type="protein sequence ID" value="KAL3788902.1"/>
    <property type="molecule type" value="Genomic_DNA"/>
</dbReference>
<feature type="region of interest" description="Disordered" evidence="1">
    <location>
        <begin position="546"/>
        <end position="565"/>
    </location>
</feature>
<feature type="region of interest" description="Disordered" evidence="1">
    <location>
        <begin position="188"/>
        <end position="251"/>
    </location>
</feature>
<feature type="compositionally biased region" description="Basic and acidic residues" evidence="1">
    <location>
        <begin position="787"/>
        <end position="797"/>
    </location>
</feature>
<evidence type="ECO:0000313" key="3">
    <source>
        <dbReference type="EMBL" id="KAL3788902.1"/>
    </source>
</evidence>